<keyword evidence="2" id="KW-1185">Reference proteome</keyword>
<comment type="caution">
    <text evidence="1">The sequence shown here is derived from an EMBL/GenBank/DDBJ whole genome shotgun (WGS) entry which is preliminary data.</text>
</comment>
<evidence type="ECO:0000313" key="1">
    <source>
        <dbReference type="EMBL" id="KAK3242226.1"/>
    </source>
</evidence>
<name>A0AAE0EVI3_9CHLO</name>
<dbReference type="Proteomes" id="UP001190700">
    <property type="component" value="Unassembled WGS sequence"/>
</dbReference>
<proteinExistence type="predicted"/>
<sequence>MDDGAFPATRMTRSVARAQEVEYSWQLVRYIDGNLTYATELQGDLNATRESIYGKLDDIEVEVDTARAELDYQEQSLIDLVDFVFDESFGYMRCGWIGAAYKSVVEDSICGDIVDNLSACSSSIVAGAAMIYLSIMASLSFFQRVELESALPVTADVAPSSVAMAEQPYAKNDGVERSYY</sequence>
<protein>
    <submittedName>
        <fullName evidence="1">Uncharacterized protein</fullName>
    </submittedName>
</protein>
<dbReference type="EMBL" id="LGRX02033211">
    <property type="protein sequence ID" value="KAK3242226.1"/>
    <property type="molecule type" value="Genomic_DNA"/>
</dbReference>
<evidence type="ECO:0000313" key="2">
    <source>
        <dbReference type="Proteomes" id="UP001190700"/>
    </source>
</evidence>
<reference evidence="1 2" key="1">
    <citation type="journal article" date="2015" name="Genome Biol. Evol.">
        <title>Comparative Genomics of a Bacterivorous Green Alga Reveals Evolutionary Causalities and Consequences of Phago-Mixotrophic Mode of Nutrition.</title>
        <authorList>
            <person name="Burns J.A."/>
            <person name="Paasch A."/>
            <person name="Narechania A."/>
            <person name="Kim E."/>
        </authorList>
    </citation>
    <scope>NUCLEOTIDE SEQUENCE [LARGE SCALE GENOMIC DNA]</scope>
    <source>
        <strain evidence="1 2">PLY_AMNH</strain>
    </source>
</reference>
<gene>
    <name evidence="1" type="ORF">CYMTET_48068</name>
</gene>
<accession>A0AAE0EVI3</accession>
<organism evidence="1 2">
    <name type="scientific">Cymbomonas tetramitiformis</name>
    <dbReference type="NCBI Taxonomy" id="36881"/>
    <lineage>
        <taxon>Eukaryota</taxon>
        <taxon>Viridiplantae</taxon>
        <taxon>Chlorophyta</taxon>
        <taxon>Pyramimonadophyceae</taxon>
        <taxon>Pyramimonadales</taxon>
        <taxon>Pyramimonadaceae</taxon>
        <taxon>Cymbomonas</taxon>
    </lineage>
</organism>
<dbReference type="AlphaFoldDB" id="A0AAE0EVI3"/>